<dbReference type="PANTHER" id="PTHR22916:SF51">
    <property type="entry name" value="GLYCOSYLTRANSFERASE EPSH-RELATED"/>
    <property type="match status" value="1"/>
</dbReference>
<dbReference type="SUPFAM" id="SSF53448">
    <property type="entry name" value="Nucleotide-diphospho-sugar transferases"/>
    <property type="match status" value="1"/>
</dbReference>
<keyword evidence="1" id="KW-0328">Glycosyltransferase</keyword>
<keyword evidence="3" id="KW-0812">Transmembrane</keyword>
<dbReference type="AlphaFoldDB" id="A0A413H4E2"/>
<dbReference type="Proteomes" id="UP000286075">
    <property type="component" value="Unassembled WGS sequence"/>
</dbReference>
<accession>A0A413H4E2</accession>
<evidence type="ECO:0000313" key="5">
    <source>
        <dbReference type="EMBL" id="RGX78339.1"/>
    </source>
</evidence>
<evidence type="ECO:0000313" key="6">
    <source>
        <dbReference type="Proteomes" id="UP000286075"/>
    </source>
</evidence>
<feature type="domain" description="Glycosyltransferase 2-like" evidence="4">
    <location>
        <begin position="8"/>
        <end position="146"/>
    </location>
</feature>
<evidence type="ECO:0000256" key="3">
    <source>
        <dbReference type="SAM" id="Phobius"/>
    </source>
</evidence>
<sequence length="320" mass="36394">MCDSILLSIIVPVYNVEKYLPICIESVLKQYCSGVEVILVNDGSKDKSLFICEDFVSKYEFISLVSQTNKGLSEARNTGIRNAKGKYLLFLDSDDYLAPDTLAQILSAVSIADVDFFMGRSISFYGNNEGLTLNQVNYDEITYLSTIECFLKLNLIDEFWFAAWLVIINRGFLLENNLYFKTGILHEDELWVPSVFIKASSVKLLNIGFYCYRTNRPDSIVSVPNIKREFDKLRIIEEFDKLKSTSIEVNNLLSVRQASLVFGIILSLKDFTNHQRIKELKEELNAKLPLMKGGKYAVIRIACSIIGVTTVSSLLRIFFK</sequence>
<organism evidence="5 6">
    <name type="scientific">Bacteroides stercorirosoris</name>
    <dbReference type="NCBI Taxonomy" id="871324"/>
    <lineage>
        <taxon>Bacteria</taxon>
        <taxon>Pseudomonadati</taxon>
        <taxon>Bacteroidota</taxon>
        <taxon>Bacteroidia</taxon>
        <taxon>Bacteroidales</taxon>
        <taxon>Bacteroidaceae</taxon>
        <taxon>Bacteroides</taxon>
    </lineage>
</organism>
<dbReference type="PANTHER" id="PTHR22916">
    <property type="entry name" value="GLYCOSYLTRANSFERASE"/>
    <property type="match status" value="1"/>
</dbReference>
<feature type="transmembrane region" description="Helical" evidence="3">
    <location>
        <begin position="297"/>
        <end position="319"/>
    </location>
</feature>
<evidence type="ECO:0000259" key="4">
    <source>
        <dbReference type="Pfam" id="PF00535"/>
    </source>
</evidence>
<comment type="caution">
    <text evidence="5">The sequence shown here is derived from an EMBL/GenBank/DDBJ whole genome shotgun (WGS) entry which is preliminary data.</text>
</comment>
<keyword evidence="2 5" id="KW-0808">Transferase</keyword>
<dbReference type="RefSeq" id="WP_117987615.1">
    <property type="nucleotide sequence ID" value="NZ_CABMFG010000017.1"/>
</dbReference>
<keyword evidence="3" id="KW-0472">Membrane</keyword>
<proteinExistence type="predicted"/>
<dbReference type="Gene3D" id="3.90.550.10">
    <property type="entry name" value="Spore Coat Polysaccharide Biosynthesis Protein SpsA, Chain A"/>
    <property type="match status" value="1"/>
</dbReference>
<dbReference type="InterPro" id="IPR029044">
    <property type="entry name" value="Nucleotide-diphossugar_trans"/>
</dbReference>
<gene>
    <name evidence="5" type="ORF">DXA68_12310</name>
</gene>
<dbReference type="InterPro" id="IPR001173">
    <property type="entry name" value="Glyco_trans_2-like"/>
</dbReference>
<evidence type="ECO:0000256" key="2">
    <source>
        <dbReference type="ARBA" id="ARBA00022679"/>
    </source>
</evidence>
<reference evidence="5 6" key="1">
    <citation type="submission" date="2018-08" db="EMBL/GenBank/DDBJ databases">
        <title>A genome reference for cultivated species of the human gut microbiota.</title>
        <authorList>
            <person name="Zou Y."/>
            <person name="Xue W."/>
            <person name="Luo G."/>
        </authorList>
    </citation>
    <scope>NUCLEOTIDE SEQUENCE [LARGE SCALE GENOMIC DNA]</scope>
    <source>
        <strain evidence="5 6">OF03-9BH</strain>
    </source>
</reference>
<dbReference type="OrthoDB" id="1114838at2"/>
<dbReference type="Pfam" id="PF00535">
    <property type="entry name" value="Glycos_transf_2"/>
    <property type="match status" value="1"/>
</dbReference>
<evidence type="ECO:0000256" key="1">
    <source>
        <dbReference type="ARBA" id="ARBA00022676"/>
    </source>
</evidence>
<dbReference type="EMBL" id="QSCF01000017">
    <property type="protein sequence ID" value="RGX78339.1"/>
    <property type="molecule type" value="Genomic_DNA"/>
</dbReference>
<dbReference type="CDD" id="cd00761">
    <property type="entry name" value="Glyco_tranf_GTA_type"/>
    <property type="match status" value="1"/>
</dbReference>
<name>A0A413H4E2_9BACE</name>
<dbReference type="GO" id="GO:0016758">
    <property type="term" value="F:hexosyltransferase activity"/>
    <property type="evidence" value="ECO:0007669"/>
    <property type="project" value="UniProtKB-ARBA"/>
</dbReference>
<protein>
    <submittedName>
        <fullName evidence="5">Glycosyltransferase</fullName>
    </submittedName>
</protein>
<keyword evidence="3" id="KW-1133">Transmembrane helix</keyword>